<feature type="binding site" evidence="13">
    <location>
        <position position="331"/>
    </location>
    <ligand>
        <name>L-glutamine</name>
        <dbReference type="ChEBI" id="CHEBI:58359"/>
    </ligand>
</feature>
<evidence type="ECO:0000259" key="14">
    <source>
        <dbReference type="SMART" id="SM01097"/>
    </source>
</evidence>
<comment type="pathway">
    <text evidence="1 13">Pyrimidine metabolism; UMP biosynthesis via de novo pathway; (S)-dihydroorotate from bicarbonate: step 1/3.</text>
</comment>
<keyword evidence="10 13" id="KW-0665">Pyrimidine biosynthesis</keyword>
<comment type="pathway">
    <text evidence="2 13">Amino-acid biosynthesis; L-arginine biosynthesis; carbamoyl phosphate from bicarbonate: step 1/1.</text>
</comment>
<dbReference type="UniPathway" id="UPA00068">
    <property type="reaction ID" value="UER00171"/>
</dbReference>
<feature type="binding site" evidence="13">
    <location>
        <position position="333"/>
    </location>
    <ligand>
        <name>L-glutamine</name>
        <dbReference type="ChEBI" id="CHEBI:58359"/>
    </ligand>
</feature>
<keyword evidence="7 13" id="KW-0547">Nucleotide-binding</keyword>
<feature type="active site" evidence="13">
    <location>
        <position position="381"/>
    </location>
</feature>
<dbReference type="RefSeq" id="WP_151514215.1">
    <property type="nucleotide sequence ID" value="NZ_VYUA01000104.1"/>
</dbReference>
<dbReference type="InterPro" id="IPR029062">
    <property type="entry name" value="Class_I_gatase-like"/>
</dbReference>
<dbReference type="Gene3D" id="3.40.50.880">
    <property type="match status" value="1"/>
</dbReference>
<dbReference type="EC" id="6.3.5.5" evidence="13"/>
<proteinExistence type="inferred from homology"/>
<dbReference type="PANTHER" id="PTHR43418:SF7">
    <property type="entry name" value="CARBAMOYL-PHOSPHATE SYNTHASE SMALL CHAIN"/>
    <property type="match status" value="1"/>
</dbReference>
<evidence type="ECO:0000256" key="13">
    <source>
        <dbReference type="HAMAP-Rule" id="MF_01209"/>
    </source>
</evidence>
<dbReference type="HAMAP" id="MF_01209">
    <property type="entry name" value="CPSase_S_chain"/>
    <property type="match status" value="1"/>
</dbReference>
<accession>A0A5N5ECA7</accession>
<sequence>MSGGGGDRGEPPPFAVLVLEDGRAFHGRAYGAVGETFGEAVFSTGMTGYQETLTDPSYHRQVVVMTAPHVGNTGVNDEDPESARIWVSGYVVRDPARKPSNWRSQRSLDEELVAQGVVGISGVDTRALTRHLRERGAMRVGIFSGDAIPDEGTLLAKVRKAPEMTGADLSAEVATKEAYVVPAIGTKRFTVAAAEVATKEAYVVPAIGTKRFTVAAIDLGIKGMTPLRMAERGIEVHVLPATATLEEVYAVNPDGVFFSNGPGDPSTADHPVALMQGVLERSTPLFGICFGNQILGRALGFGTFKLKYGHRGINQPVQDRTTGKVEVTAHNHGFAVDAPLDKVSDTKFGRAEVSHVCLNDQVVEGLQLLDRPAFSVQYHPEAAAGPHDAAYLFDRFVSLMEGQRA</sequence>
<dbReference type="InterPro" id="IPR006274">
    <property type="entry name" value="CarbamoylP_synth_ssu"/>
</dbReference>
<dbReference type="NCBIfam" id="TIGR01368">
    <property type="entry name" value="CPSaseIIsmall"/>
    <property type="match status" value="1"/>
</dbReference>
<dbReference type="GO" id="GO:0004359">
    <property type="term" value="F:glutaminase activity"/>
    <property type="evidence" value="ECO:0007669"/>
    <property type="project" value="RHEA"/>
</dbReference>
<dbReference type="PRINTS" id="PR00096">
    <property type="entry name" value="GATASE"/>
</dbReference>
<dbReference type="FunFam" id="3.40.50.880:FF:000018">
    <property type="entry name" value="Carbamoyl-phosphate synthase small chain"/>
    <property type="match status" value="1"/>
</dbReference>
<dbReference type="EMBL" id="VYUA01000104">
    <property type="protein sequence ID" value="KAB2587493.1"/>
    <property type="molecule type" value="Genomic_DNA"/>
</dbReference>
<evidence type="ECO:0000256" key="7">
    <source>
        <dbReference type="ARBA" id="ARBA00022741"/>
    </source>
</evidence>
<keyword evidence="8 13" id="KW-0067">ATP-binding</keyword>
<dbReference type="PANTHER" id="PTHR43418">
    <property type="entry name" value="MULTIFUNCTIONAL TRYPTOPHAN BIOSYNTHESIS PROTEIN-RELATED"/>
    <property type="match status" value="1"/>
</dbReference>
<dbReference type="Pfam" id="PF00988">
    <property type="entry name" value="CPSase_sm_chain"/>
    <property type="match status" value="1"/>
</dbReference>
<dbReference type="GO" id="GO:0004088">
    <property type="term" value="F:carbamoyl-phosphate synthase (glutamine-hydrolyzing) activity"/>
    <property type="evidence" value="ECO:0007669"/>
    <property type="project" value="UniProtKB-UniRule"/>
</dbReference>
<evidence type="ECO:0000256" key="2">
    <source>
        <dbReference type="ARBA" id="ARBA00005077"/>
    </source>
</evidence>
<keyword evidence="6 13" id="KW-0028">Amino-acid biosynthesis</keyword>
<evidence type="ECO:0000256" key="9">
    <source>
        <dbReference type="ARBA" id="ARBA00022962"/>
    </source>
</evidence>
<evidence type="ECO:0000256" key="11">
    <source>
        <dbReference type="ARBA" id="ARBA00048816"/>
    </source>
</evidence>
<dbReference type="GO" id="GO:0006541">
    <property type="term" value="P:glutamine metabolic process"/>
    <property type="evidence" value="ECO:0007669"/>
    <property type="project" value="InterPro"/>
</dbReference>
<dbReference type="InterPro" id="IPR002474">
    <property type="entry name" value="CarbamoylP_synth_ssu_N"/>
</dbReference>
<dbReference type="SUPFAM" id="SSF52317">
    <property type="entry name" value="Class I glutamine amidotransferase-like"/>
    <property type="match status" value="1"/>
</dbReference>
<feature type="binding site" evidence="13">
    <location>
        <position position="263"/>
    </location>
    <ligand>
        <name>L-glutamine</name>
        <dbReference type="ChEBI" id="CHEBI:58359"/>
    </ligand>
</feature>
<dbReference type="AlphaFoldDB" id="A0A5N5ECA7"/>
<feature type="binding site" evidence="13">
    <location>
        <position position="290"/>
    </location>
    <ligand>
        <name>L-glutamine</name>
        <dbReference type="ChEBI" id="CHEBI:58359"/>
    </ligand>
</feature>
<comment type="catalytic activity">
    <reaction evidence="11 13">
        <text>hydrogencarbonate + L-glutamine + 2 ATP + H2O = carbamoyl phosphate + L-glutamate + 2 ADP + phosphate + 2 H(+)</text>
        <dbReference type="Rhea" id="RHEA:18633"/>
        <dbReference type="ChEBI" id="CHEBI:15377"/>
        <dbReference type="ChEBI" id="CHEBI:15378"/>
        <dbReference type="ChEBI" id="CHEBI:17544"/>
        <dbReference type="ChEBI" id="CHEBI:29985"/>
        <dbReference type="ChEBI" id="CHEBI:30616"/>
        <dbReference type="ChEBI" id="CHEBI:43474"/>
        <dbReference type="ChEBI" id="CHEBI:58228"/>
        <dbReference type="ChEBI" id="CHEBI:58359"/>
        <dbReference type="ChEBI" id="CHEBI:456216"/>
        <dbReference type="EC" id="6.3.5.5"/>
    </reaction>
</comment>
<dbReference type="InterPro" id="IPR035686">
    <property type="entry name" value="CPSase_GATase1"/>
</dbReference>
<feature type="active site" description="Nucleophile" evidence="13">
    <location>
        <position position="289"/>
    </location>
</feature>
<keyword evidence="16" id="KW-1185">Reference proteome</keyword>
<dbReference type="CDD" id="cd01744">
    <property type="entry name" value="GATase1_CPSase"/>
    <property type="match status" value="1"/>
</dbReference>
<evidence type="ECO:0000313" key="16">
    <source>
        <dbReference type="Proteomes" id="UP000326907"/>
    </source>
</evidence>
<dbReference type="GO" id="GO:0006207">
    <property type="term" value="P:'de novo' pyrimidine nucleobase biosynthetic process"/>
    <property type="evidence" value="ECO:0007669"/>
    <property type="project" value="InterPro"/>
</dbReference>
<dbReference type="InterPro" id="IPR036480">
    <property type="entry name" value="CarbP_synth_ssu_N_sf"/>
</dbReference>
<evidence type="ECO:0000256" key="8">
    <source>
        <dbReference type="ARBA" id="ARBA00022840"/>
    </source>
</evidence>
<comment type="function">
    <text evidence="13">Small subunit of the glutamine-dependent carbamoyl phosphate synthetase (CPSase). CPSase catalyzes the formation of carbamoyl phosphate from the ammonia moiety of glutamine, carbonate, and phosphate donated by ATP, constituting the first step of 2 biosynthetic pathways, one leading to arginine and/or urea and the other to pyrimidine nucleotides. The small subunit (glutamine amidotransferase) binds and cleaves glutamine to supply the large subunit with the substrate ammonia.</text>
</comment>
<dbReference type="GO" id="GO:0005524">
    <property type="term" value="F:ATP binding"/>
    <property type="evidence" value="ECO:0007669"/>
    <property type="project" value="UniProtKB-UniRule"/>
</dbReference>
<evidence type="ECO:0000256" key="5">
    <source>
        <dbReference type="ARBA" id="ARBA00022598"/>
    </source>
</evidence>
<comment type="catalytic activity">
    <reaction evidence="12 13">
        <text>L-glutamine + H2O = L-glutamate + NH4(+)</text>
        <dbReference type="Rhea" id="RHEA:15889"/>
        <dbReference type="ChEBI" id="CHEBI:15377"/>
        <dbReference type="ChEBI" id="CHEBI:28938"/>
        <dbReference type="ChEBI" id="CHEBI:29985"/>
        <dbReference type="ChEBI" id="CHEBI:58359"/>
    </reaction>
</comment>
<evidence type="ECO:0000256" key="12">
    <source>
        <dbReference type="ARBA" id="ARBA00049285"/>
    </source>
</evidence>
<protein>
    <recommendedName>
        <fullName evidence="13">Carbamoyl phosphate synthase small chain</fullName>
        <ecNumber evidence="13">6.3.5.5</ecNumber>
    </recommendedName>
    <alternativeName>
        <fullName evidence="13">Carbamoyl phosphate synthetase glutamine chain</fullName>
    </alternativeName>
</protein>
<feature type="binding site" evidence="13">
    <location>
        <position position="293"/>
    </location>
    <ligand>
        <name>L-glutamine</name>
        <dbReference type="ChEBI" id="CHEBI:58359"/>
    </ligand>
</feature>
<dbReference type="PRINTS" id="PR00099">
    <property type="entry name" value="CPSGATASE"/>
</dbReference>
<organism evidence="15 16">
    <name type="scientific">Streptomyces arboris</name>
    <dbReference type="NCBI Taxonomy" id="2600619"/>
    <lineage>
        <taxon>Bacteria</taxon>
        <taxon>Bacillati</taxon>
        <taxon>Actinomycetota</taxon>
        <taxon>Actinomycetes</taxon>
        <taxon>Kitasatosporales</taxon>
        <taxon>Streptomycetaceae</taxon>
        <taxon>Streptomyces</taxon>
    </lineage>
</organism>
<dbReference type="PRINTS" id="PR00097">
    <property type="entry name" value="ANTSNTHASEII"/>
</dbReference>
<feature type="binding site" evidence="13">
    <location>
        <position position="261"/>
    </location>
    <ligand>
        <name>L-glutamine</name>
        <dbReference type="ChEBI" id="CHEBI:58359"/>
    </ligand>
</feature>
<keyword evidence="9 13" id="KW-0315">Glutamine amidotransferase</keyword>
<feature type="binding site" evidence="13">
    <location>
        <position position="334"/>
    </location>
    <ligand>
        <name>L-glutamine</name>
        <dbReference type="ChEBI" id="CHEBI:58359"/>
    </ligand>
</feature>
<evidence type="ECO:0000256" key="1">
    <source>
        <dbReference type="ARBA" id="ARBA00004812"/>
    </source>
</evidence>
<gene>
    <name evidence="13 15" type="primary">carA</name>
    <name evidence="15" type="ORF">F5983_37695</name>
</gene>
<evidence type="ECO:0000256" key="4">
    <source>
        <dbReference type="ARBA" id="ARBA00022571"/>
    </source>
</evidence>
<feature type="region of interest" description="CPSase" evidence="13">
    <location>
        <begin position="1"/>
        <end position="211"/>
    </location>
</feature>
<dbReference type="NCBIfam" id="NF009475">
    <property type="entry name" value="PRK12838.1"/>
    <property type="match status" value="1"/>
</dbReference>
<dbReference type="GO" id="GO:0044205">
    <property type="term" value="P:'de novo' UMP biosynthetic process"/>
    <property type="evidence" value="ECO:0007669"/>
    <property type="project" value="UniProtKB-UniRule"/>
</dbReference>
<dbReference type="GO" id="GO:0006526">
    <property type="term" value="P:L-arginine biosynthetic process"/>
    <property type="evidence" value="ECO:0007669"/>
    <property type="project" value="UniProtKB-UniRule"/>
</dbReference>
<dbReference type="FunFam" id="3.50.30.20:FF:000001">
    <property type="entry name" value="Carbamoyl-phosphate synthase small chain"/>
    <property type="match status" value="1"/>
</dbReference>
<evidence type="ECO:0000256" key="10">
    <source>
        <dbReference type="ARBA" id="ARBA00022975"/>
    </source>
</evidence>
<dbReference type="InterPro" id="IPR017926">
    <property type="entry name" value="GATASE"/>
</dbReference>
<comment type="similarity">
    <text evidence="3 13">Belongs to the CarA family.</text>
</comment>
<evidence type="ECO:0000313" key="15">
    <source>
        <dbReference type="EMBL" id="KAB2587493.1"/>
    </source>
</evidence>
<keyword evidence="4 13" id="KW-0055">Arginine biosynthesis</keyword>
<keyword evidence="5 13" id="KW-0436">Ligase</keyword>
<feature type="binding site" evidence="13">
    <location>
        <position position="57"/>
    </location>
    <ligand>
        <name>L-glutamine</name>
        <dbReference type="ChEBI" id="CHEBI:58359"/>
    </ligand>
</feature>
<dbReference type="SMART" id="SM01097">
    <property type="entry name" value="CPSase_sm_chain"/>
    <property type="match status" value="1"/>
</dbReference>
<dbReference type="Gene3D" id="3.50.30.20">
    <property type="entry name" value="Carbamoyl-phosphate synthase small subunit, N-terminal domain"/>
    <property type="match status" value="1"/>
</dbReference>
<feature type="active site" evidence="13">
    <location>
        <position position="379"/>
    </location>
</feature>
<name>A0A5N5ECA7_9ACTN</name>
<feature type="domain" description="Carbamoyl-phosphate synthase small subunit N-terminal" evidence="14">
    <location>
        <begin position="13"/>
        <end position="143"/>
    </location>
</feature>
<dbReference type="PROSITE" id="PS51273">
    <property type="entry name" value="GATASE_TYPE_1"/>
    <property type="match status" value="1"/>
</dbReference>
<dbReference type="Proteomes" id="UP000326907">
    <property type="component" value="Unassembled WGS sequence"/>
</dbReference>
<dbReference type="InterPro" id="IPR050472">
    <property type="entry name" value="Anth_synth/Amidotransfase"/>
</dbReference>
<reference evidence="15 16" key="1">
    <citation type="submission" date="2019-09" db="EMBL/GenBank/DDBJ databases">
        <authorList>
            <person name="Liu P."/>
        </authorList>
    </citation>
    <scope>NUCLEOTIDE SEQUENCE [LARGE SCALE GENOMIC DNA]</scope>
    <source>
        <strain evidence="15 16">TRM68085</strain>
    </source>
</reference>
<evidence type="ECO:0000256" key="6">
    <source>
        <dbReference type="ARBA" id="ARBA00022605"/>
    </source>
</evidence>
<dbReference type="Pfam" id="PF00117">
    <property type="entry name" value="GATase"/>
    <property type="match status" value="1"/>
</dbReference>
<comment type="subunit">
    <text evidence="13">Composed of two chains; the small (or glutamine) chain promotes the hydrolysis of glutamine to ammonia, which is used by the large (or ammonia) chain to synthesize carbamoyl phosphate. Tetramer of heterodimers (alpha,beta)4.</text>
</comment>
<dbReference type="UniPathway" id="UPA00070">
    <property type="reaction ID" value="UER00115"/>
</dbReference>
<comment type="caution">
    <text evidence="15">The sequence shown here is derived from an EMBL/GenBank/DDBJ whole genome shotgun (WGS) entry which is preliminary data.</text>
</comment>
<evidence type="ECO:0000256" key="3">
    <source>
        <dbReference type="ARBA" id="ARBA00007800"/>
    </source>
</evidence>
<dbReference type="SUPFAM" id="SSF52021">
    <property type="entry name" value="Carbamoyl phosphate synthetase, small subunit N-terminal domain"/>
    <property type="match status" value="1"/>
</dbReference>